<proteinExistence type="predicted"/>
<sequence>AVEKHHEHQTPSQLPSQYPDVHLGDFAVQPLVAPCGPRKAELSLLEGLLSTMTMSARRAETDLRQRISAARWRTKDLKTMAPTAGIRGLGLSEREEAVRPQIEFSAVDLSPEKDLQHRLEVLTLATDGEERWPMEGRPFQRLQVLQVLRRVRQR</sequence>
<comment type="caution">
    <text evidence="1">The sequence shown here is derived from an EMBL/GenBank/DDBJ whole genome shotgun (WGS) entry which is preliminary data.</text>
</comment>
<dbReference type="EMBL" id="AGNL01050548">
    <property type="protein sequence ID" value="EJK43853.1"/>
    <property type="molecule type" value="Genomic_DNA"/>
</dbReference>
<feature type="non-terminal residue" evidence="1">
    <location>
        <position position="1"/>
    </location>
</feature>
<reference evidence="1 2" key="1">
    <citation type="journal article" date="2012" name="Genome Biol.">
        <title>Genome and low-iron response of an oceanic diatom adapted to chronic iron limitation.</title>
        <authorList>
            <person name="Lommer M."/>
            <person name="Specht M."/>
            <person name="Roy A.S."/>
            <person name="Kraemer L."/>
            <person name="Andreson R."/>
            <person name="Gutowska M.A."/>
            <person name="Wolf J."/>
            <person name="Bergner S.V."/>
            <person name="Schilhabel M.B."/>
            <person name="Klostermeier U.C."/>
            <person name="Beiko R.G."/>
            <person name="Rosenstiel P."/>
            <person name="Hippler M."/>
            <person name="Laroche J."/>
        </authorList>
    </citation>
    <scope>NUCLEOTIDE SEQUENCE [LARGE SCALE GENOMIC DNA]</scope>
    <source>
        <strain evidence="1 2">CCMP1005</strain>
    </source>
</reference>
<name>K0QY84_THAOC</name>
<evidence type="ECO:0000313" key="1">
    <source>
        <dbReference type="EMBL" id="EJK43853.1"/>
    </source>
</evidence>
<gene>
    <name evidence="1" type="ORF">THAOC_37662</name>
</gene>
<dbReference type="AlphaFoldDB" id="K0QY84"/>
<protein>
    <submittedName>
        <fullName evidence="1">Uncharacterized protein</fullName>
    </submittedName>
</protein>
<accession>K0QY84</accession>
<keyword evidence="2" id="KW-1185">Reference proteome</keyword>
<evidence type="ECO:0000313" key="2">
    <source>
        <dbReference type="Proteomes" id="UP000266841"/>
    </source>
</evidence>
<dbReference type="Proteomes" id="UP000266841">
    <property type="component" value="Unassembled WGS sequence"/>
</dbReference>
<organism evidence="1 2">
    <name type="scientific">Thalassiosira oceanica</name>
    <name type="common">Marine diatom</name>
    <dbReference type="NCBI Taxonomy" id="159749"/>
    <lineage>
        <taxon>Eukaryota</taxon>
        <taxon>Sar</taxon>
        <taxon>Stramenopiles</taxon>
        <taxon>Ochrophyta</taxon>
        <taxon>Bacillariophyta</taxon>
        <taxon>Coscinodiscophyceae</taxon>
        <taxon>Thalassiosirophycidae</taxon>
        <taxon>Thalassiosirales</taxon>
        <taxon>Thalassiosiraceae</taxon>
        <taxon>Thalassiosira</taxon>
    </lineage>
</organism>